<protein>
    <submittedName>
        <fullName evidence="1">Uncharacterized protein</fullName>
    </submittedName>
</protein>
<reference evidence="1" key="1">
    <citation type="submission" date="2019-10" db="EMBL/GenBank/DDBJ databases">
        <authorList>
            <person name="Soares A.E.R."/>
            <person name="Aleixo A."/>
            <person name="Schneider P."/>
            <person name="Miyaki C.Y."/>
            <person name="Schneider M.P."/>
            <person name="Mello C."/>
            <person name="Vasconcelos A.T.R."/>
        </authorList>
    </citation>
    <scope>NUCLEOTIDE SEQUENCE</scope>
    <source>
        <tissue evidence="1">Muscle</tissue>
    </source>
</reference>
<comment type="caution">
    <text evidence="1">The sequence shown here is derived from an EMBL/GenBank/DDBJ whole genome shotgun (WGS) entry which is preliminary data.</text>
</comment>
<dbReference type="Proteomes" id="UP001145742">
    <property type="component" value="Unassembled WGS sequence"/>
</dbReference>
<dbReference type="EMBL" id="WHWB01034428">
    <property type="protein sequence ID" value="KAJ7410074.1"/>
    <property type="molecule type" value="Genomic_DNA"/>
</dbReference>
<evidence type="ECO:0000313" key="2">
    <source>
        <dbReference type="Proteomes" id="UP001145742"/>
    </source>
</evidence>
<dbReference type="InterPro" id="IPR041090">
    <property type="entry name" value="DUF5578"/>
</dbReference>
<dbReference type="PANTHER" id="PTHR34258:SF1">
    <property type="entry name" value="ARMADILLO-LIKE HELICAL DOMAIN CONTAINING PROTEIN 1"/>
    <property type="match status" value="1"/>
</dbReference>
<name>A0ABQ9CVK8_9PASS</name>
<keyword evidence="2" id="KW-1185">Reference proteome</keyword>
<dbReference type="Pfam" id="PF17741">
    <property type="entry name" value="DUF5578"/>
    <property type="match status" value="1"/>
</dbReference>
<proteinExistence type="predicted"/>
<gene>
    <name evidence="1" type="ORF">WISP_110358</name>
</gene>
<accession>A0ABQ9CVK8</accession>
<sequence>MVSEGSAGLREEEILTSVKEHKAIRKLMVFLQEWDSVNKVAQSCILDSFIKNKAEPEVELEFSQGASLFLAHLTDMVGEVLCTLVAPVLCMRCSVHLEVQYDDRINLSPFTKDFRGEEQARVSWNFLRLYFGRAVLVLVKDRLRELRSPHILKSGTQKWIQSRLKNWPPI</sequence>
<dbReference type="PANTHER" id="PTHR34258">
    <property type="entry name" value="ARMADILLO-LIKE HELICAL DOMAIN CONTAINING PROTEIN 1"/>
    <property type="match status" value="1"/>
</dbReference>
<evidence type="ECO:0000313" key="1">
    <source>
        <dbReference type="EMBL" id="KAJ7410074.1"/>
    </source>
</evidence>
<organism evidence="1 2">
    <name type="scientific">Willisornis vidua</name>
    <name type="common">Xingu scale-backed antbird</name>
    <dbReference type="NCBI Taxonomy" id="1566151"/>
    <lineage>
        <taxon>Eukaryota</taxon>
        <taxon>Metazoa</taxon>
        <taxon>Chordata</taxon>
        <taxon>Craniata</taxon>
        <taxon>Vertebrata</taxon>
        <taxon>Euteleostomi</taxon>
        <taxon>Archelosauria</taxon>
        <taxon>Archosauria</taxon>
        <taxon>Dinosauria</taxon>
        <taxon>Saurischia</taxon>
        <taxon>Theropoda</taxon>
        <taxon>Coelurosauria</taxon>
        <taxon>Aves</taxon>
        <taxon>Neognathae</taxon>
        <taxon>Neoaves</taxon>
        <taxon>Telluraves</taxon>
        <taxon>Australaves</taxon>
        <taxon>Passeriformes</taxon>
        <taxon>Thamnophilidae</taxon>
        <taxon>Willisornis</taxon>
    </lineage>
</organism>